<feature type="region of interest" description="Disordered" evidence="1">
    <location>
        <begin position="52"/>
        <end position="73"/>
    </location>
</feature>
<evidence type="ECO:0000313" key="2">
    <source>
        <dbReference type="EMBL" id="EJY57808.1"/>
    </source>
</evidence>
<dbReference type="AlphaFoldDB" id="J9HT43"/>
<dbReference type="Proteomes" id="UP000682892">
    <property type="component" value="Chromosome 2"/>
</dbReference>
<protein>
    <submittedName>
        <fullName evidence="2">AAEL017066-PA</fullName>
    </submittedName>
</protein>
<dbReference type="EMBL" id="CH477587">
    <property type="protein sequence ID" value="EJY57808.1"/>
    <property type="molecule type" value="Genomic_DNA"/>
</dbReference>
<accession>J9HT43</accession>
<feature type="non-terminal residue" evidence="2">
    <location>
        <position position="73"/>
    </location>
</feature>
<reference evidence="2" key="1">
    <citation type="submission" date="2005-10" db="EMBL/GenBank/DDBJ databases">
        <authorList>
            <person name="Loftus B.J."/>
            <person name="Nene V.M."/>
            <person name="Hannick L.I."/>
            <person name="Bidwell S."/>
            <person name="Haas B."/>
            <person name="Amedeo P."/>
            <person name="Orvis J."/>
            <person name="Wortman J.R."/>
            <person name="White O.R."/>
            <person name="Salzberg S."/>
            <person name="Shumway M."/>
            <person name="Koo H."/>
            <person name="Zhao Y."/>
            <person name="Holmes M."/>
            <person name="Miller J."/>
            <person name="Schatz M."/>
            <person name="Pop M."/>
            <person name="Pai G."/>
            <person name="Utterback T."/>
            <person name="Rogers Y.-H."/>
            <person name="Kravitz S."/>
            <person name="Fraser C.M."/>
        </authorList>
    </citation>
    <scope>NUCLEOTIDE SEQUENCE</scope>
    <source>
        <strain evidence="2">Liverpool</strain>
    </source>
</reference>
<sequence length="73" mass="8190">MRLTDTTLTESTATLLRFSLFSFHTFPRCSSGNALNWWHTAALALLDRGGLRPRRKRSCSGHFDDRALGPVPT</sequence>
<reference evidence="2" key="2">
    <citation type="journal article" date="2007" name="Science">
        <title>Genome sequence of Aedes aegypti, a major arbovirus vector.</title>
        <authorList>
            <person name="Nene V."/>
            <person name="Wortman J.R."/>
            <person name="Lawson D."/>
            <person name="Haas B."/>
            <person name="Kodira C."/>
            <person name="Tu Z.J."/>
            <person name="Loftus B."/>
            <person name="Xi Z."/>
            <person name="Megy K."/>
            <person name="Grabherr M."/>
            <person name="Ren Q."/>
            <person name="Zdobnov E.M."/>
            <person name="Lobo N.F."/>
            <person name="Campbell K.S."/>
            <person name="Brown S.E."/>
            <person name="Bonaldo M.F."/>
            <person name="Zhu J."/>
            <person name="Sinkins S.P."/>
            <person name="Hogenkamp D.G."/>
            <person name="Amedeo P."/>
            <person name="Arensburger P."/>
            <person name="Atkinson P.W."/>
            <person name="Bidwell S."/>
            <person name="Biedler J."/>
            <person name="Birney E."/>
            <person name="Bruggner R.V."/>
            <person name="Costas J."/>
            <person name="Coy M.R."/>
            <person name="Crabtree J."/>
            <person name="Crawford M."/>
            <person name="Debruyn B."/>
            <person name="Decaprio D."/>
            <person name="Eiglmeier K."/>
            <person name="Eisenstadt E."/>
            <person name="El-Dorry H."/>
            <person name="Gelbart W.M."/>
            <person name="Gomes S.L."/>
            <person name="Hammond M."/>
            <person name="Hannick L.I."/>
            <person name="Hogan J.R."/>
            <person name="Holmes M.H."/>
            <person name="Jaffe D."/>
            <person name="Johnston J.S."/>
            <person name="Kennedy R.C."/>
            <person name="Koo H."/>
            <person name="Kravitz S."/>
            <person name="Kriventseva E.V."/>
            <person name="Kulp D."/>
            <person name="Labutti K."/>
            <person name="Lee E."/>
            <person name="Li S."/>
            <person name="Lovin D.D."/>
            <person name="Mao C."/>
            <person name="Mauceli E."/>
            <person name="Menck C.F."/>
            <person name="Miller J.R."/>
            <person name="Montgomery P."/>
            <person name="Mori A."/>
            <person name="Nascimento A.L."/>
            <person name="Naveira H.F."/>
            <person name="Nusbaum C."/>
            <person name="O'leary S."/>
            <person name="Orvis J."/>
            <person name="Pertea M."/>
            <person name="Quesneville H."/>
            <person name="Reidenbach K.R."/>
            <person name="Rogers Y.H."/>
            <person name="Roth C.W."/>
            <person name="Schneider J.R."/>
            <person name="Schatz M."/>
            <person name="Shumway M."/>
            <person name="Stanke M."/>
            <person name="Stinson E.O."/>
            <person name="Tubio J.M."/>
            <person name="Vanzee J.P."/>
            <person name="Verjovski-Almeida S."/>
            <person name="Werner D."/>
            <person name="White O."/>
            <person name="Wyder S."/>
            <person name="Zeng Q."/>
            <person name="Zhao Q."/>
            <person name="Zhao Y."/>
            <person name="Hill C.A."/>
            <person name="Raikhel A.S."/>
            <person name="Soares M.B."/>
            <person name="Knudson D.L."/>
            <person name="Lee N.H."/>
            <person name="Galagan J."/>
            <person name="Salzberg S.L."/>
            <person name="Paulsen I.T."/>
            <person name="Dimopoulos G."/>
            <person name="Collins F.H."/>
            <person name="Birren B."/>
            <person name="Fraser-Liggett C.M."/>
            <person name="Severson D.W."/>
        </authorList>
    </citation>
    <scope>NUCLEOTIDE SEQUENCE [LARGE SCALE GENOMIC DNA]</scope>
    <source>
        <strain evidence="2">Liverpool</strain>
    </source>
</reference>
<gene>
    <name evidence="2" type="ORF">AaeL_AAEL017066</name>
</gene>
<evidence type="ECO:0000313" key="3">
    <source>
        <dbReference type="Proteomes" id="UP000682892"/>
    </source>
</evidence>
<evidence type="ECO:0000256" key="1">
    <source>
        <dbReference type="SAM" id="MobiDB-lite"/>
    </source>
</evidence>
<organism evidence="2 3">
    <name type="scientific">Aedes aegypti</name>
    <name type="common">Yellowfever mosquito</name>
    <name type="synonym">Culex aegypti</name>
    <dbReference type="NCBI Taxonomy" id="7159"/>
    <lineage>
        <taxon>Eukaryota</taxon>
        <taxon>Metazoa</taxon>
        <taxon>Ecdysozoa</taxon>
        <taxon>Arthropoda</taxon>
        <taxon>Hexapoda</taxon>
        <taxon>Insecta</taxon>
        <taxon>Pterygota</taxon>
        <taxon>Neoptera</taxon>
        <taxon>Endopterygota</taxon>
        <taxon>Diptera</taxon>
        <taxon>Nematocera</taxon>
        <taxon>Culicoidea</taxon>
        <taxon>Culicidae</taxon>
        <taxon>Culicinae</taxon>
        <taxon>Aedini</taxon>
        <taxon>Aedes</taxon>
        <taxon>Stegomyia</taxon>
    </lineage>
</organism>
<proteinExistence type="predicted"/>
<name>J9HT43_AEDAE</name>
<reference evidence="2" key="3">
    <citation type="submission" date="2012-09" db="EMBL/GenBank/DDBJ databases">
        <authorList>
            <consortium name="VectorBase"/>
        </authorList>
    </citation>
    <scope>NUCLEOTIDE SEQUENCE</scope>
    <source>
        <strain evidence="2">Liverpool</strain>
    </source>
</reference>
<dbReference type="PaxDb" id="7159-AAEL017066-PA"/>